<accession>A0A841GI49</accession>
<evidence type="ECO:0000256" key="1">
    <source>
        <dbReference type="ARBA" id="ARBA00022723"/>
    </source>
</evidence>
<evidence type="ECO:0000313" key="3">
    <source>
        <dbReference type="EMBL" id="MBB6063396.1"/>
    </source>
</evidence>
<dbReference type="SUPFAM" id="SSF53800">
    <property type="entry name" value="Chelatase"/>
    <property type="match status" value="1"/>
</dbReference>
<dbReference type="RefSeq" id="WP_184619969.1">
    <property type="nucleotide sequence ID" value="NZ_JACHEX010000007.1"/>
</dbReference>
<dbReference type="Pfam" id="PF01903">
    <property type="entry name" value="CbiX"/>
    <property type="match status" value="1"/>
</dbReference>
<dbReference type="PANTHER" id="PTHR33542:SF3">
    <property type="entry name" value="SIROHYDROCHLORIN FERROCHELATASE, CHLOROPLASTIC"/>
    <property type="match status" value="1"/>
</dbReference>
<dbReference type="EC" id="4.99.1.3" evidence="3"/>
<dbReference type="Gene3D" id="3.40.50.1400">
    <property type="match status" value="1"/>
</dbReference>
<dbReference type="EMBL" id="JACHEX010000007">
    <property type="protein sequence ID" value="MBB6063396.1"/>
    <property type="molecule type" value="Genomic_DNA"/>
</dbReference>
<dbReference type="PANTHER" id="PTHR33542">
    <property type="entry name" value="SIROHYDROCHLORIN FERROCHELATASE, CHLOROPLASTIC"/>
    <property type="match status" value="1"/>
</dbReference>
<keyword evidence="2 3" id="KW-0456">Lyase</keyword>
<proteinExistence type="predicted"/>
<gene>
    <name evidence="3" type="ORF">HNP65_001867</name>
</gene>
<dbReference type="Proteomes" id="UP000555828">
    <property type="component" value="Unassembled WGS sequence"/>
</dbReference>
<evidence type="ECO:0000256" key="2">
    <source>
        <dbReference type="ARBA" id="ARBA00023239"/>
    </source>
</evidence>
<sequence length="115" mass="13695">MKGILLVAHGSRVQETKEIAYRYFEDLRKKYKNCKLGFMEFNEPSIENAVKEFLKEKVEEIVVLPLFLFEGIHIKKDIPEILEKYPIKFKILKPILYDKRVSGILFERIEKGEIY</sequence>
<dbReference type="GO" id="GO:0046872">
    <property type="term" value="F:metal ion binding"/>
    <property type="evidence" value="ECO:0007669"/>
    <property type="project" value="UniProtKB-KW"/>
</dbReference>
<evidence type="ECO:0000313" key="4">
    <source>
        <dbReference type="Proteomes" id="UP000555828"/>
    </source>
</evidence>
<comment type="caution">
    <text evidence="3">The sequence shown here is derived from an EMBL/GenBank/DDBJ whole genome shotgun (WGS) entry which is preliminary data.</text>
</comment>
<reference evidence="3 4" key="1">
    <citation type="submission" date="2020-08" db="EMBL/GenBank/DDBJ databases">
        <title>Genomic Encyclopedia of Type Strains, Phase IV (KMG-IV): sequencing the most valuable type-strain genomes for metagenomic binning, comparative biology and taxonomic classification.</title>
        <authorList>
            <person name="Goeker M."/>
        </authorList>
    </citation>
    <scope>NUCLEOTIDE SEQUENCE [LARGE SCALE GENOMIC DNA]</scope>
    <source>
        <strain evidence="3 4">DSM 13481</strain>
    </source>
</reference>
<dbReference type="InterPro" id="IPR002762">
    <property type="entry name" value="CbiX-like"/>
</dbReference>
<dbReference type="GO" id="GO:0016852">
    <property type="term" value="F:sirohydrochlorin cobaltochelatase activity"/>
    <property type="evidence" value="ECO:0007669"/>
    <property type="project" value="UniProtKB-EC"/>
</dbReference>
<dbReference type="AlphaFoldDB" id="A0A841GI49"/>
<name>A0A841GI49_9BACT</name>
<organism evidence="3 4">
    <name type="scientific">Thermosipho japonicus</name>
    <dbReference type="NCBI Taxonomy" id="90323"/>
    <lineage>
        <taxon>Bacteria</taxon>
        <taxon>Thermotogati</taxon>
        <taxon>Thermotogota</taxon>
        <taxon>Thermotogae</taxon>
        <taxon>Thermotogales</taxon>
        <taxon>Fervidobacteriaceae</taxon>
        <taxon>Thermosipho</taxon>
    </lineage>
</organism>
<keyword evidence="4" id="KW-1185">Reference proteome</keyword>
<keyword evidence="1" id="KW-0479">Metal-binding</keyword>
<dbReference type="CDD" id="cd03416">
    <property type="entry name" value="CbiX_SirB_N"/>
    <property type="match status" value="1"/>
</dbReference>
<dbReference type="InterPro" id="IPR050963">
    <property type="entry name" value="Sirohydro_Cobaltochel/CbiX"/>
</dbReference>
<protein>
    <submittedName>
        <fullName evidence="3">Sirohydrochlorin cobaltochelatase</fullName>
        <ecNumber evidence="3">4.99.1.3</ecNumber>
    </submittedName>
</protein>